<accession>A0A4S5CGZ6</accession>
<sequence>MLITETAAGAPTDDNVVMKNLAYVSHALVMSPDHLTPMAVSNIPETEFAWLRSRVMPGFCYDNAWLTANHLGAAGVVLGAALVNIGGHQIPVEHAWVWDGGDRYYDPTYQLLDEAHQGRLNATSYYGLIRLSMDEYLAFAEECSNPLPNLIAVDVVQFRRHPRFSHLFKRCSVNRKHAPEDSKRGT</sequence>
<reference evidence="1 2" key="1">
    <citation type="submission" date="2019-04" db="EMBL/GenBank/DDBJ databases">
        <title>Comparative genomics of Aeromonas veronii strains pathogenic to fish.</title>
        <authorList>
            <person name="Cascarano M.C."/>
            <person name="Smyrli M."/>
            <person name="Katharios P."/>
        </authorList>
    </citation>
    <scope>NUCLEOTIDE SEQUENCE [LARGE SCALE GENOMIC DNA]</scope>
    <source>
        <strain evidence="1 2">XU1</strain>
    </source>
</reference>
<dbReference type="Proteomes" id="UP000309618">
    <property type="component" value="Unassembled WGS sequence"/>
</dbReference>
<protein>
    <submittedName>
        <fullName evidence="1">Uncharacterized protein</fullName>
    </submittedName>
</protein>
<dbReference type="AlphaFoldDB" id="A0A4S5CGZ6"/>
<organism evidence="1 2">
    <name type="scientific">Aeromonas veronii</name>
    <dbReference type="NCBI Taxonomy" id="654"/>
    <lineage>
        <taxon>Bacteria</taxon>
        <taxon>Pseudomonadati</taxon>
        <taxon>Pseudomonadota</taxon>
        <taxon>Gammaproteobacteria</taxon>
        <taxon>Aeromonadales</taxon>
        <taxon>Aeromonadaceae</taxon>
        <taxon>Aeromonas</taxon>
    </lineage>
</organism>
<name>A0A4S5CGZ6_AERVE</name>
<comment type="caution">
    <text evidence="1">The sequence shown here is derived from an EMBL/GenBank/DDBJ whole genome shotgun (WGS) entry which is preliminary data.</text>
</comment>
<dbReference type="RefSeq" id="WP_136501771.1">
    <property type="nucleotide sequence ID" value="NZ_SSUX01000008.1"/>
</dbReference>
<gene>
    <name evidence="1" type="ORF">E8Q35_12225</name>
</gene>
<evidence type="ECO:0000313" key="2">
    <source>
        <dbReference type="Proteomes" id="UP000309618"/>
    </source>
</evidence>
<dbReference type="EMBL" id="SSUX01000008">
    <property type="protein sequence ID" value="THJ44949.1"/>
    <property type="molecule type" value="Genomic_DNA"/>
</dbReference>
<evidence type="ECO:0000313" key="1">
    <source>
        <dbReference type="EMBL" id="THJ44949.1"/>
    </source>
</evidence>
<proteinExistence type="predicted"/>